<evidence type="ECO:0000256" key="5">
    <source>
        <dbReference type="ARBA" id="ARBA00022989"/>
    </source>
</evidence>
<feature type="transmembrane region" description="Helical" evidence="8">
    <location>
        <begin position="417"/>
        <end position="440"/>
    </location>
</feature>
<feature type="transmembrane region" description="Helical" evidence="8">
    <location>
        <begin position="135"/>
        <end position="157"/>
    </location>
</feature>
<dbReference type="Pfam" id="PF00324">
    <property type="entry name" value="AA_permease"/>
    <property type="match status" value="1"/>
</dbReference>
<accession>A0A166N2P9</accession>
<evidence type="ECO:0000313" key="11">
    <source>
        <dbReference type="Proteomes" id="UP000242877"/>
    </source>
</evidence>
<dbReference type="Proteomes" id="UP000242877">
    <property type="component" value="Unassembled WGS sequence"/>
</dbReference>
<feature type="transmembrane region" description="Helical" evidence="8">
    <location>
        <begin position="487"/>
        <end position="507"/>
    </location>
</feature>
<dbReference type="Gene3D" id="1.20.1740.10">
    <property type="entry name" value="Amino acid/polyamine transporter I"/>
    <property type="match status" value="1"/>
</dbReference>
<dbReference type="PROSITE" id="PS00218">
    <property type="entry name" value="AMINO_ACID_PERMEASE_1"/>
    <property type="match status" value="1"/>
</dbReference>
<keyword evidence="2" id="KW-0813">Transport</keyword>
<evidence type="ECO:0000256" key="1">
    <source>
        <dbReference type="ARBA" id="ARBA00004141"/>
    </source>
</evidence>
<gene>
    <name evidence="10" type="ORF">AAP_05731</name>
</gene>
<dbReference type="GO" id="GO:0015171">
    <property type="term" value="F:amino acid transmembrane transporter activity"/>
    <property type="evidence" value="ECO:0007669"/>
    <property type="project" value="TreeGrafter"/>
</dbReference>
<keyword evidence="5 8" id="KW-1133">Transmembrane helix</keyword>
<feature type="transmembrane region" description="Helical" evidence="8">
    <location>
        <begin position="460"/>
        <end position="481"/>
    </location>
</feature>
<feature type="transmembrane region" description="Helical" evidence="8">
    <location>
        <begin position="57"/>
        <end position="76"/>
    </location>
</feature>
<feature type="transmembrane region" description="Helical" evidence="8">
    <location>
        <begin position="164"/>
        <end position="184"/>
    </location>
</feature>
<evidence type="ECO:0000256" key="3">
    <source>
        <dbReference type="ARBA" id="ARBA00022692"/>
    </source>
</evidence>
<dbReference type="PANTHER" id="PTHR43341">
    <property type="entry name" value="AMINO ACID PERMEASE"/>
    <property type="match status" value="1"/>
</dbReference>
<proteinExistence type="predicted"/>
<keyword evidence="3 8" id="KW-0812">Transmembrane</keyword>
<comment type="subcellular location">
    <subcellularLocation>
        <location evidence="1">Membrane</location>
        <topology evidence="1">Multi-pass membrane protein</topology>
    </subcellularLocation>
</comment>
<name>A0A166N2P9_9EURO</name>
<keyword evidence="4" id="KW-0029">Amino-acid transport</keyword>
<evidence type="ECO:0000256" key="8">
    <source>
        <dbReference type="SAM" id="Phobius"/>
    </source>
</evidence>
<feature type="transmembrane region" description="Helical" evidence="8">
    <location>
        <begin position="343"/>
        <end position="361"/>
    </location>
</feature>
<dbReference type="EMBL" id="AZGZ01000035">
    <property type="protein sequence ID" value="KZZ87350.1"/>
    <property type="molecule type" value="Genomic_DNA"/>
</dbReference>
<dbReference type="PANTHER" id="PTHR43341:SF4">
    <property type="entry name" value="ARGININE PERMEASE CAN1-RELATED"/>
    <property type="match status" value="1"/>
</dbReference>
<feature type="transmembrane region" description="Helical" evidence="8">
    <location>
        <begin position="190"/>
        <end position="214"/>
    </location>
</feature>
<dbReference type="FunFam" id="1.20.1740.10:FF:000006">
    <property type="entry name" value="General amino acid permease"/>
    <property type="match status" value="1"/>
</dbReference>
<organism evidence="10 11">
    <name type="scientific">Ascosphaera apis ARSEF 7405</name>
    <dbReference type="NCBI Taxonomy" id="392613"/>
    <lineage>
        <taxon>Eukaryota</taxon>
        <taxon>Fungi</taxon>
        <taxon>Dikarya</taxon>
        <taxon>Ascomycota</taxon>
        <taxon>Pezizomycotina</taxon>
        <taxon>Eurotiomycetes</taxon>
        <taxon>Eurotiomycetidae</taxon>
        <taxon>Onygenales</taxon>
        <taxon>Ascosphaeraceae</taxon>
        <taxon>Ascosphaera</taxon>
    </lineage>
</organism>
<dbReference type="OrthoDB" id="3900342at2759"/>
<dbReference type="NCBIfam" id="TIGR00913">
    <property type="entry name" value="2A0310"/>
    <property type="match status" value="1"/>
</dbReference>
<keyword evidence="11" id="KW-1185">Reference proteome</keyword>
<feature type="transmembrane region" description="Helical" evidence="8">
    <location>
        <begin position="82"/>
        <end position="99"/>
    </location>
</feature>
<dbReference type="InterPro" id="IPR004841">
    <property type="entry name" value="AA-permease/SLC12A_dom"/>
</dbReference>
<dbReference type="GO" id="GO:0016020">
    <property type="term" value="C:membrane"/>
    <property type="evidence" value="ECO:0007669"/>
    <property type="project" value="UniProtKB-SubCell"/>
</dbReference>
<feature type="transmembrane region" description="Helical" evidence="8">
    <location>
        <begin position="386"/>
        <end position="405"/>
    </location>
</feature>
<dbReference type="InterPro" id="IPR050524">
    <property type="entry name" value="APC_YAT"/>
</dbReference>
<protein>
    <submittedName>
        <fullName evidence="10">Arginine transporter</fullName>
    </submittedName>
</protein>
<dbReference type="AlphaFoldDB" id="A0A166N2P9"/>
<dbReference type="InterPro" id="IPR004762">
    <property type="entry name" value="Amino_acid_permease_fungi"/>
</dbReference>
<evidence type="ECO:0000256" key="6">
    <source>
        <dbReference type="ARBA" id="ARBA00023136"/>
    </source>
</evidence>
<keyword evidence="6 8" id="KW-0472">Membrane</keyword>
<feature type="region of interest" description="Disordered" evidence="7">
    <location>
        <begin position="1"/>
        <end position="41"/>
    </location>
</feature>
<evidence type="ECO:0000313" key="10">
    <source>
        <dbReference type="EMBL" id="KZZ87350.1"/>
    </source>
</evidence>
<feature type="transmembrane region" description="Helical" evidence="8">
    <location>
        <begin position="290"/>
        <end position="311"/>
    </location>
</feature>
<evidence type="ECO:0000256" key="2">
    <source>
        <dbReference type="ARBA" id="ARBA00022448"/>
    </source>
</evidence>
<evidence type="ECO:0000256" key="7">
    <source>
        <dbReference type="SAM" id="MobiDB-lite"/>
    </source>
</evidence>
<feature type="domain" description="Amino acid permease/ SLC12A" evidence="9">
    <location>
        <begin position="54"/>
        <end position="515"/>
    </location>
</feature>
<dbReference type="VEuPathDB" id="FungiDB:AAP_05731"/>
<sequence length="561" mass="61143">MGYSNNEDISSVPFGEKISPTPTLGPQYESDSEKAMGASNEPLPELQRRLKSRHLQMIAIGGTIGTGLFIGSGGSLATSGPAGALIAYAFVGTIVYSVICSLGEMATYLPIPGAFTAYANRFVDSSLGFSMGWLYWFSWAITFALELTATGIIINYWNKQLSQGIFIAVFWVFILFLNLMPVSCYGEIEFWFSLIKCLTVIGFMIFGICINAGVGDEGYIGFKYWHNPGAFAPHLEDVIGEDRQGLCKFVGFWAVLVQAGFSYQGTELVGIAAGETKDPRKSVPSAIKKTFYRIIFLFVLTVFFIGILIPYTDSRLLSEAQDASASPMVIAAQRAGVRVLPDLINAVLLTVVLSAANSNVYSGSRVLVGLANDGCAPMFFRYTNRYGVPVFAVIGTAAIGLLGFLNLSSGGSTVFGWFQNISSIAGFTSWVGIQVAHLRFMKALEAHGINRDFLPYKAPFQPYFTYYGLISCVIIILTQGFESFMPWSTSSFFVAYISLIIWAVLYIGHKLIFRPAFVKPAEADIATGRLPDALVDPWAAGKDTPVGLRARIKHRASAIFL</sequence>
<reference evidence="10 11" key="1">
    <citation type="journal article" date="2016" name="Genome Biol. Evol.">
        <title>Divergent and convergent evolution of fungal pathogenicity.</title>
        <authorList>
            <person name="Shang Y."/>
            <person name="Xiao G."/>
            <person name="Zheng P."/>
            <person name="Cen K."/>
            <person name="Zhan S."/>
            <person name="Wang C."/>
        </authorList>
    </citation>
    <scope>NUCLEOTIDE SEQUENCE [LARGE SCALE GENOMIC DNA]</scope>
    <source>
        <strain evidence="10 11">ARSEF 7405</strain>
    </source>
</reference>
<comment type="caution">
    <text evidence="10">The sequence shown here is derived from an EMBL/GenBank/DDBJ whole genome shotgun (WGS) entry which is preliminary data.</text>
</comment>
<evidence type="ECO:0000259" key="9">
    <source>
        <dbReference type="Pfam" id="PF00324"/>
    </source>
</evidence>
<evidence type="ECO:0000256" key="4">
    <source>
        <dbReference type="ARBA" id="ARBA00022970"/>
    </source>
</evidence>
<dbReference type="InterPro" id="IPR004840">
    <property type="entry name" value="Amino_acid_permease_CS"/>
</dbReference>
<dbReference type="PIRSF" id="PIRSF006060">
    <property type="entry name" value="AA_transporter"/>
    <property type="match status" value="1"/>
</dbReference>